<name>A0A382XEE0_9ZZZZ</name>
<dbReference type="EMBL" id="UINC01167180">
    <property type="protein sequence ID" value="SVD69537.1"/>
    <property type="molecule type" value="Genomic_DNA"/>
</dbReference>
<organism evidence="1">
    <name type="scientific">marine metagenome</name>
    <dbReference type="NCBI Taxonomy" id="408172"/>
    <lineage>
        <taxon>unclassified sequences</taxon>
        <taxon>metagenomes</taxon>
        <taxon>ecological metagenomes</taxon>
    </lineage>
</organism>
<dbReference type="AlphaFoldDB" id="A0A382XEE0"/>
<reference evidence="1" key="1">
    <citation type="submission" date="2018-05" db="EMBL/GenBank/DDBJ databases">
        <authorList>
            <person name="Lanie J.A."/>
            <person name="Ng W.-L."/>
            <person name="Kazmierczak K.M."/>
            <person name="Andrzejewski T.M."/>
            <person name="Davidsen T.M."/>
            <person name="Wayne K.J."/>
            <person name="Tettelin H."/>
            <person name="Glass J.I."/>
            <person name="Rusch D."/>
            <person name="Podicherti R."/>
            <person name="Tsui H.-C.T."/>
            <person name="Winkler M.E."/>
        </authorList>
    </citation>
    <scope>NUCLEOTIDE SEQUENCE</scope>
</reference>
<dbReference type="InterPro" id="IPR014729">
    <property type="entry name" value="Rossmann-like_a/b/a_fold"/>
</dbReference>
<accession>A0A382XEE0</accession>
<gene>
    <name evidence="1" type="ORF">METZ01_LOCUS422391</name>
</gene>
<dbReference type="Gene3D" id="3.40.50.620">
    <property type="entry name" value="HUPs"/>
    <property type="match status" value="1"/>
</dbReference>
<dbReference type="SUPFAM" id="SSF52402">
    <property type="entry name" value="Adenine nucleotide alpha hydrolases-like"/>
    <property type="match status" value="1"/>
</dbReference>
<sequence>MKKTAVILLSGGLDSTTCVAIAKDQGFELYG</sequence>
<evidence type="ECO:0008006" key="2">
    <source>
        <dbReference type="Google" id="ProtNLM"/>
    </source>
</evidence>
<feature type="non-terminal residue" evidence="1">
    <location>
        <position position="31"/>
    </location>
</feature>
<protein>
    <recommendedName>
        <fullName evidence="2">7-cyano-7-deazaguanine synthase</fullName>
    </recommendedName>
</protein>
<proteinExistence type="predicted"/>
<evidence type="ECO:0000313" key="1">
    <source>
        <dbReference type="EMBL" id="SVD69537.1"/>
    </source>
</evidence>
<dbReference type="Pfam" id="PF06508">
    <property type="entry name" value="QueC"/>
    <property type="match status" value="1"/>
</dbReference>
<dbReference type="InterPro" id="IPR018317">
    <property type="entry name" value="QueC"/>
</dbReference>